<name>A0A9Q0G4C6_9ROSI</name>
<evidence type="ECO:0000259" key="1">
    <source>
        <dbReference type="PROSITE" id="PS51707"/>
    </source>
</evidence>
<dbReference type="CDD" id="cd07374">
    <property type="entry name" value="CYTH-like_Pase"/>
    <property type="match status" value="1"/>
</dbReference>
<gene>
    <name evidence="2" type="primary">TTM3</name>
    <name evidence="2" type="ORF">Tsubulata_013848</name>
</gene>
<feature type="domain" description="CYTH" evidence="1">
    <location>
        <begin position="1"/>
        <end position="185"/>
    </location>
</feature>
<dbReference type="AlphaFoldDB" id="A0A9Q0G4C6"/>
<dbReference type="SUPFAM" id="SSF55154">
    <property type="entry name" value="CYTH-like phosphatases"/>
    <property type="match status" value="1"/>
</dbReference>
<evidence type="ECO:0000313" key="3">
    <source>
        <dbReference type="Proteomes" id="UP001141552"/>
    </source>
</evidence>
<organism evidence="2 3">
    <name type="scientific">Turnera subulata</name>
    <dbReference type="NCBI Taxonomy" id="218843"/>
    <lineage>
        <taxon>Eukaryota</taxon>
        <taxon>Viridiplantae</taxon>
        <taxon>Streptophyta</taxon>
        <taxon>Embryophyta</taxon>
        <taxon>Tracheophyta</taxon>
        <taxon>Spermatophyta</taxon>
        <taxon>Magnoliopsida</taxon>
        <taxon>eudicotyledons</taxon>
        <taxon>Gunneridae</taxon>
        <taxon>Pentapetalae</taxon>
        <taxon>rosids</taxon>
        <taxon>fabids</taxon>
        <taxon>Malpighiales</taxon>
        <taxon>Passifloraceae</taxon>
        <taxon>Turnera</taxon>
    </lineage>
</organism>
<evidence type="ECO:0000313" key="2">
    <source>
        <dbReference type="EMBL" id="KAJ4842891.1"/>
    </source>
</evidence>
<protein>
    <submittedName>
        <fullName evidence="2">Triphosphate tunnel metalloenzyme 3</fullName>
    </submittedName>
</protein>
<dbReference type="InterPro" id="IPR023577">
    <property type="entry name" value="CYTH_domain"/>
</dbReference>
<reference evidence="2" key="1">
    <citation type="submission" date="2022-02" db="EMBL/GenBank/DDBJ databases">
        <authorList>
            <person name="Henning P.M."/>
            <person name="McCubbin A.G."/>
            <person name="Shore J.S."/>
        </authorList>
    </citation>
    <scope>NUCLEOTIDE SEQUENCE</scope>
    <source>
        <strain evidence="2">F60SS</strain>
        <tissue evidence="2">Leaves</tissue>
    </source>
</reference>
<dbReference type="OrthoDB" id="2160189at2759"/>
<dbReference type="EMBL" id="JAKUCV010002367">
    <property type="protein sequence ID" value="KAJ4842891.1"/>
    <property type="molecule type" value="Genomic_DNA"/>
</dbReference>
<dbReference type="Proteomes" id="UP001141552">
    <property type="component" value="Unassembled WGS sequence"/>
</dbReference>
<dbReference type="GO" id="GO:0016462">
    <property type="term" value="F:pyrophosphatase activity"/>
    <property type="evidence" value="ECO:0007669"/>
    <property type="project" value="UniProtKB-ARBA"/>
</dbReference>
<dbReference type="PANTHER" id="PTHR34948:SF2">
    <property type="entry name" value="TRIPHOSPHATE TUNNEL METALLOENZYME 3"/>
    <property type="match status" value="1"/>
</dbReference>
<reference evidence="2" key="2">
    <citation type="journal article" date="2023" name="Plants (Basel)">
        <title>Annotation of the Turnera subulata (Passifloraceae) Draft Genome Reveals the S-Locus Evolved after the Divergence of Turneroideae from Passifloroideae in a Stepwise Manner.</title>
        <authorList>
            <person name="Henning P.M."/>
            <person name="Roalson E.H."/>
            <person name="Mir W."/>
            <person name="McCubbin A.G."/>
            <person name="Shore J.S."/>
        </authorList>
    </citation>
    <scope>NUCLEOTIDE SEQUENCE</scope>
    <source>
        <strain evidence="2">F60SS</strain>
    </source>
</reference>
<dbReference type="InterPro" id="IPR033469">
    <property type="entry name" value="CYTH-like_dom_sf"/>
</dbReference>
<dbReference type="PROSITE" id="PS51707">
    <property type="entry name" value="CYTH"/>
    <property type="match status" value="1"/>
</dbReference>
<dbReference type="PANTHER" id="PTHR34948">
    <property type="entry name" value="OS08G0299200 PROTEIN"/>
    <property type="match status" value="1"/>
</dbReference>
<dbReference type="Gene3D" id="2.40.320.10">
    <property type="entry name" value="Hypothetical Protein Pfu-838710-001"/>
    <property type="match status" value="1"/>
</dbReference>
<dbReference type="Pfam" id="PF01928">
    <property type="entry name" value="CYTH"/>
    <property type="match status" value="1"/>
</dbReference>
<sequence>METLLSPFHTKTLHQQNLFFDTPDSALAARRAVLRIRFFQHGAVSSCVLSLKAKAVLVDGVSRVEEDEEELDPVTGRECADNPLKLGSLSKSRLLRRCREEYGVTGEMGFVGLGGFNNVREVYEWRGLKLEVDETDYGFGVCYEVECESEEPERVKAELEAFLKENGIEYKYSEMSKFATFRSGKLPYLQGLPS</sequence>
<accession>A0A9Q0G4C6</accession>
<comment type="caution">
    <text evidence="2">The sequence shown here is derived from an EMBL/GenBank/DDBJ whole genome shotgun (WGS) entry which is preliminary data.</text>
</comment>
<proteinExistence type="predicted"/>
<keyword evidence="3" id="KW-1185">Reference proteome</keyword>